<accession>K3X120</accession>
<dbReference type="Proteomes" id="UP000019132">
    <property type="component" value="Unassembled WGS sequence"/>
</dbReference>
<sequence length="328" mass="36580">MVAHSRPFPILPPCRSLTVLMSSVTSSSVESSTSYTSAAAAYAHALHSRIYRSQSMPAVTAIKRFPQIALTPEEQVHYDRVVGRLLYCAVQEYAKFNGVVDRTVWAPVRKNRHMAVFRDLRGTGNPRLTRLLGVGKIDGSLEDVMDGVYNDTSLDMRIGMAFLKSKATATAILQVSETRTPDDPFNFAGIKWWASKTPGGPMSYDRDLLNYERMGMTFDANGDEVAYHLLQSIDRPEWPANTFKNLIRAHMSLCCLYKRKGNKVETFYWGEFYGSGSFPQPISDYGIAGRWLTGTNTVKCALAKKLSQLRELSNSRSSSASMTISDIN</sequence>
<keyword evidence="2" id="KW-1185">Reference proteome</keyword>
<organism evidence="1 2">
    <name type="scientific">Globisporangium ultimum (strain ATCC 200006 / CBS 805.95 / DAOM BR144)</name>
    <name type="common">Pythium ultimum</name>
    <dbReference type="NCBI Taxonomy" id="431595"/>
    <lineage>
        <taxon>Eukaryota</taxon>
        <taxon>Sar</taxon>
        <taxon>Stramenopiles</taxon>
        <taxon>Oomycota</taxon>
        <taxon>Peronosporomycetes</taxon>
        <taxon>Pythiales</taxon>
        <taxon>Pythiaceae</taxon>
        <taxon>Globisporangium</taxon>
    </lineage>
</organism>
<dbReference type="InterPro" id="IPR023393">
    <property type="entry name" value="START-like_dom_sf"/>
</dbReference>
<dbReference type="VEuPathDB" id="FungiDB:PYU1_G010896"/>
<reference evidence="2" key="2">
    <citation type="submission" date="2010-04" db="EMBL/GenBank/DDBJ databases">
        <authorList>
            <person name="Buell R."/>
            <person name="Hamilton J."/>
            <person name="Hostetler J."/>
        </authorList>
    </citation>
    <scope>NUCLEOTIDE SEQUENCE [LARGE SCALE GENOMIC DNA]</scope>
    <source>
        <strain evidence="2">DAOM:BR144</strain>
    </source>
</reference>
<evidence type="ECO:0008006" key="3">
    <source>
        <dbReference type="Google" id="ProtNLM"/>
    </source>
</evidence>
<evidence type="ECO:0000313" key="1">
    <source>
        <dbReference type="EnsemblProtists" id="PYU1_T010919"/>
    </source>
</evidence>
<dbReference type="InterPro" id="IPR052727">
    <property type="entry name" value="Rab4/Rab5_effector"/>
</dbReference>
<dbReference type="Gene3D" id="3.30.530.20">
    <property type="match status" value="1"/>
</dbReference>
<dbReference type="PANTHER" id="PTHR13510">
    <property type="entry name" value="FYVE-FINGER-CONTAINING RAB5 EFFECTOR PROTEIN RABENOSYN-5-RELATED"/>
    <property type="match status" value="1"/>
</dbReference>
<dbReference type="HOGENOM" id="CLU_015303_1_0_1"/>
<dbReference type="PANTHER" id="PTHR13510:SF44">
    <property type="entry name" value="RABENOSYN-5"/>
    <property type="match status" value="1"/>
</dbReference>
<reference evidence="2" key="1">
    <citation type="journal article" date="2010" name="Genome Biol.">
        <title>Genome sequence of the necrotrophic plant pathogen Pythium ultimum reveals original pathogenicity mechanisms and effector repertoire.</title>
        <authorList>
            <person name="Levesque C.A."/>
            <person name="Brouwer H."/>
            <person name="Cano L."/>
            <person name="Hamilton J.P."/>
            <person name="Holt C."/>
            <person name="Huitema E."/>
            <person name="Raffaele S."/>
            <person name="Robideau G.P."/>
            <person name="Thines M."/>
            <person name="Win J."/>
            <person name="Zerillo M.M."/>
            <person name="Beakes G.W."/>
            <person name="Boore J.L."/>
            <person name="Busam D."/>
            <person name="Dumas B."/>
            <person name="Ferriera S."/>
            <person name="Fuerstenberg S.I."/>
            <person name="Gachon C.M."/>
            <person name="Gaulin E."/>
            <person name="Govers F."/>
            <person name="Grenville-Briggs L."/>
            <person name="Horner N."/>
            <person name="Hostetler J."/>
            <person name="Jiang R.H."/>
            <person name="Johnson J."/>
            <person name="Krajaejun T."/>
            <person name="Lin H."/>
            <person name="Meijer H.J."/>
            <person name="Moore B."/>
            <person name="Morris P."/>
            <person name="Phuntmart V."/>
            <person name="Puiu D."/>
            <person name="Shetty J."/>
            <person name="Stajich J.E."/>
            <person name="Tripathy S."/>
            <person name="Wawra S."/>
            <person name="van West P."/>
            <person name="Whitty B.R."/>
            <person name="Coutinho P.M."/>
            <person name="Henrissat B."/>
            <person name="Martin F."/>
            <person name="Thomas P.D."/>
            <person name="Tyler B.M."/>
            <person name="De Vries R.P."/>
            <person name="Kamoun S."/>
            <person name="Yandell M."/>
            <person name="Tisserat N."/>
            <person name="Buell C.R."/>
        </authorList>
    </citation>
    <scope>NUCLEOTIDE SEQUENCE</scope>
    <source>
        <strain evidence="2">DAOM:BR144</strain>
    </source>
</reference>
<dbReference type="EnsemblProtists" id="PYU1_T010919">
    <property type="protein sequence ID" value="PYU1_T010919"/>
    <property type="gene ID" value="PYU1_G010896"/>
</dbReference>
<dbReference type="eggNOG" id="ENOG502R4FX">
    <property type="taxonomic scope" value="Eukaryota"/>
</dbReference>
<dbReference type="InParanoid" id="K3X120"/>
<name>K3X120_GLOUD</name>
<dbReference type="AlphaFoldDB" id="K3X120"/>
<proteinExistence type="predicted"/>
<dbReference type="EMBL" id="GL376590">
    <property type="status" value="NOT_ANNOTATED_CDS"/>
    <property type="molecule type" value="Genomic_DNA"/>
</dbReference>
<dbReference type="STRING" id="431595.K3X120"/>
<protein>
    <recommendedName>
        <fullName evidence="3">START domain-containing protein</fullName>
    </recommendedName>
</protein>
<reference evidence="1" key="3">
    <citation type="submission" date="2015-02" db="UniProtKB">
        <authorList>
            <consortium name="EnsemblProtists"/>
        </authorList>
    </citation>
    <scope>IDENTIFICATION</scope>
    <source>
        <strain evidence="1">DAOM BR144</strain>
    </source>
</reference>
<evidence type="ECO:0000313" key="2">
    <source>
        <dbReference type="Proteomes" id="UP000019132"/>
    </source>
</evidence>